<dbReference type="KEGG" id="pti:PHATRDRAFT_49328"/>
<keyword evidence="2" id="KW-0472">Membrane</keyword>
<reference evidence="3 4" key="1">
    <citation type="journal article" date="2008" name="Nature">
        <title>The Phaeodactylum genome reveals the evolutionary history of diatom genomes.</title>
        <authorList>
            <person name="Bowler C."/>
            <person name="Allen A.E."/>
            <person name="Badger J.H."/>
            <person name="Grimwood J."/>
            <person name="Jabbari K."/>
            <person name="Kuo A."/>
            <person name="Maheswari U."/>
            <person name="Martens C."/>
            <person name="Maumus F."/>
            <person name="Otillar R.P."/>
            <person name="Rayko E."/>
            <person name="Salamov A."/>
            <person name="Vandepoele K."/>
            <person name="Beszteri B."/>
            <person name="Gruber A."/>
            <person name="Heijde M."/>
            <person name="Katinka M."/>
            <person name="Mock T."/>
            <person name="Valentin K."/>
            <person name="Verret F."/>
            <person name="Berges J.A."/>
            <person name="Brownlee C."/>
            <person name="Cadoret J.P."/>
            <person name="Chiovitti A."/>
            <person name="Choi C.J."/>
            <person name="Coesel S."/>
            <person name="De Martino A."/>
            <person name="Detter J.C."/>
            <person name="Durkin C."/>
            <person name="Falciatore A."/>
            <person name="Fournet J."/>
            <person name="Haruta M."/>
            <person name="Huysman M.J."/>
            <person name="Jenkins B.D."/>
            <person name="Jiroutova K."/>
            <person name="Jorgensen R.E."/>
            <person name="Joubert Y."/>
            <person name="Kaplan A."/>
            <person name="Kroger N."/>
            <person name="Kroth P.G."/>
            <person name="La Roche J."/>
            <person name="Lindquist E."/>
            <person name="Lommer M."/>
            <person name="Martin-Jezequel V."/>
            <person name="Lopez P.J."/>
            <person name="Lucas S."/>
            <person name="Mangogna M."/>
            <person name="McGinnis K."/>
            <person name="Medlin L.K."/>
            <person name="Montsant A."/>
            <person name="Oudot-Le Secq M.P."/>
            <person name="Napoli C."/>
            <person name="Obornik M."/>
            <person name="Parker M.S."/>
            <person name="Petit J.L."/>
            <person name="Porcel B.M."/>
            <person name="Poulsen N."/>
            <person name="Robison M."/>
            <person name="Rychlewski L."/>
            <person name="Rynearson T.A."/>
            <person name="Schmutz J."/>
            <person name="Shapiro H."/>
            <person name="Siaut M."/>
            <person name="Stanley M."/>
            <person name="Sussman M.R."/>
            <person name="Taylor A.R."/>
            <person name="Vardi A."/>
            <person name="von Dassow P."/>
            <person name="Vyverman W."/>
            <person name="Willis A."/>
            <person name="Wyrwicz L.S."/>
            <person name="Rokhsar D.S."/>
            <person name="Weissenbach J."/>
            <person name="Armbrust E.V."/>
            <person name="Green B.R."/>
            <person name="Van de Peer Y."/>
            <person name="Grigoriev I.V."/>
        </authorList>
    </citation>
    <scope>NUCLEOTIDE SEQUENCE [LARGE SCALE GENOMIC DNA]</scope>
    <source>
        <strain evidence="3 4">CCAP 1055/1</strain>
    </source>
</reference>
<dbReference type="InParanoid" id="B7GA84"/>
<reference evidence="4" key="2">
    <citation type="submission" date="2008-08" db="EMBL/GenBank/DDBJ databases">
        <authorList>
            <consortium name="Diatom Consortium"/>
            <person name="Grigoriev I."/>
            <person name="Grimwood J."/>
            <person name="Kuo A."/>
            <person name="Otillar R.P."/>
            <person name="Salamov A."/>
            <person name="Detter J.C."/>
            <person name="Lindquist E."/>
            <person name="Shapiro H."/>
            <person name="Lucas S."/>
            <person name="Glavina del Rio T."/>
            <person name="Pitluck S."/>
            <person name="Rokhsar D."/>
            <person name="Bowler C."/>
        </authorList>
    </citation>
    <scope>GENOME REANNOTATION</scope>
    <source>
        <strain evidence="4">CCAP 1055/1</strain>
    </source>
</reference>
<sequence>MGGSQALRKLSPEVVRELRRHVSPRPLPSPFAASAAPPAKNSSLQKVLYGCIALTATAASFPLVAYWWVGDGLVEKDDPLTTAQNRRGAFLNSGSRDVGKDPNWDFRNGVYTGQLSGYAAISEDGKAKSLPPQYLALPTSETKSHEQNLEDFAKGKRKIDGRPIER</sequence>
<protein>
    <submittedName>
        <fullName evidence="3">Uncharacterized protein</fullName>
    </submittedName>
</protein>
<gene>
    <name evidence="3" type="ORF">PHATRDRAFT_49328</name>
</gene>
<feature type="region of interest" description="Disordered" evidence="1">
    <location>
        <begin position="131"/>
        <end position="166"/>
    </location>
</feature>
<keyword evidence="2" id="KW-0812">Transmembrane</keyword>
<evidence type="ECO:0000313" key="4">
    <source>
        <dbReference type="Proteomes" id="UP000000759"/>
    </source>
</evidence>
<dbReference type="eggNOG" id="ENOG502SGXM">
    <property type="taxonomic scope" value="Eukaryota"/>
</dbReference>
<keyword evidence="4" id="KW-1185">Reference proteome</keyword>
<keyword evidence="2" id="KW-1133">Transmembrane helix</keyword>
<feature type="compositionally biased region" description="Basic and acidic residues" evidence="1">
    <location>
        <begin position="142"/>
        <end position="166"/>
    </location>
</feature>
<dbReference type="PaxDb" id="2850-Phatr49328"/>
<dbReference type="EMBL" id="CM000623">
    <property type="protein sequence ID" value="EEC44571.1"/>
    <property type="molecule type" value="Genomic_DNA"/>
</dbReference>
<feature type="transmembrane region" description="Helical" evidence="2">
    <location>
        <begin position="47"/>
        <end position="69"/>
    </location>
</feature>
<dbReference type="AlphaFoldDB" id="B7GA84"/>
<dbReference type="GeneID" id="7195490"/>
<evidence type="ECO:0000256" key="2">
    <source>
        <dbReference type="SAM" id="Phobius"/>
    </source>
</evidence>
<evidence type="ECO:0000313" key="3">
    <source>
        <dbReference type="EMBL" id="EEC44571.1"/>
    </source>
</evidence>
<proteinExistence type="predicted"/>
<dbReference type="Proteomes" id="UP000000759">
    <property type="component" value="Chromosome 21"/>
</dbReference>
<evidence type="ECO:0000256" key="1">
    <source>
        <dbReference type="SAM" id="MobiDB-lite"/>
    </source>
</evidence>
<dbReference type="HOGENOM" id="CLU_1605919_0_0_1"/>
<dbReference type="RefSeq" id="XP_002183902.1">
    <property type="nucleotide sequence ID" value="XM_002183866.1"/>
</dbReference>
<dbReference type="OrthoDB" id="1911461at2759"/>
<accession>B7GA84</accession>
<organism evidence="3 4">
    <name type="scientific">Phaeodactylum tricornutum (strain CCAP 1055/1)</name>
    <dbReference type="NCBI Taxonomy" id="556484"/>
    <lineage>
        <taxon>Eukaryota</taxon>
        <taxon>Sar</taxon>
        <taxon>Stramenopiles</taxon>
        <taxon>Ochrophyta</taxon>
        <taxon>Bacillariophyta</taxon>
        <taxon>Bacillariophyceae</taxon>
        <taxon>Bacillariophycidae</taxon>
        <taxon>Naviculales</taxon>
        <taxon>Phaeodactylaceae</taxon>
        <taxon>Phaeodactylum</taxon>
    </lineage>
</organism>
<name>B7GA84_PHATC</name>